<evidence type="ECO:0000313" key="3">
    <source>
        <dbReference type="EMBL" id="MFD0987871.1"/>
    </source>
</evidence>
<evidence type="ECO:0000313" key="4">
    <source>
        <dbReference type="Proteomes" id="UP001597102"/>
    </source>
</evidence>
<evidence type="ECO:0000256" key="1">
    <source>
        <dbReference type="SAM" id="MobiDB-lite"/>
    </source>
</evidence>
<evidence type="ECO:0008006" key="5">
    <source>
        <dbReference type="Google" id="ProtNLM"/>
    </source>
</evidence>
<sequence>MRLATFAAAALVMSAAGTAMAEDPSGRPGAVLSEDQCKEVWSMTERDGDTLSKGKAEPFVLNYEMVDTNNDKSISQDEFMKGCSKGWIQAKGDVQPIEGDTDSEAPVNPGDPNYEGGE</sequence>
<reference evidence="4" key="1">
    <citation type="journal article" date="2019" name="Int. J. Syst. Evol. Microbiol.">
        <title>The Global Catalogue of Microorganisms (GCM) 10K type strain sequencing project: providing services to taxonomists for standard genome sequencing and annotation.</title>
        <authorList>
            <consortium name="The Broad Institute Genomics Platform"/>
            <consortium name="The Broad Institute Genome Sequencing Center for Infectious Disease"/>
            <person name="Wu L."/>
            <person name="Ma J."/>
        </authorList>
    </citation>
    <scope>NUCLEOTIDE SEQUENCE [LARGE SCALE GENOMIC DNA]</scope>
    <source>
        <strain evidence="4">CCUG 61697</strain>
    </source>
</reference>
<dbReference type="EMBL" id="JBHTJO010000001">
    <property type="protein sequence ID" value="MFD0987871.1"/>
    <property type="molecule type" value="Genomic_DNA"/>
</dbReference>
<comment type="caution">
    <text evidence="3">The sequence shown here is derived from an EMBL/GenBank/DDBJ whole genome shotgun (WGS) entry which is preliminary data.</text>
</comment>
<dbReference type="PROSITE" id="PS00018">
    <property type="entry name" value="EF_HAND_1"/>
    <property type="match status" value="1"/>
</dbReference>
<gene>
    <name evidence="3" type="ORF">ACFQ2F_12265</name>
</gene>
<dbReference type="RefSeq" id="WP_379090254.1">
    <property type="nucleotide sequence ID" value="NZ_JBHTJO010000001.1"/>
</dbReference>
<protein>
    <recommendedName>
        <fullName evidence="5">EF-hand domain-containing protein</fullName>
    </recommendedName>
</protein>
<keyword evidence="4" id="KW-1185">Reference proteome</keyword>
<proteinExistence type="predicted"/>
<feature type="signal peptide" evidence="2">
    <location>
        <begin position="1"/>
        <end position="21"/>
    </location>
</feature>
<feature type="chain" id="PRO_5046204122" description="EF-hand domain-containing protein" evidence="2">
    <location>
        <begin position="22"/>
        <end position="118"/>
    </location>
</feature>
<accession>A0ABW3JCA3</accession>
<dbReference type="InterPro" id="IPR018247">
    <property type="entry name" value="EF_Hand_1_Ca_BS"/>
</dbReference>
<dbReference type="Proteomes" id="UP001597102">
    <property type="component" value="Unassembled WGS sequence"/>
</dbReference>
<name>A0ABW3JCA3_9HYPH</name>
<keyword evidence="2" id="KW-0732">Signal</keyword>
<evidence type="ECO:0000256" key="2">
    <source>
        <dbReference type="SAM" id="SignalP"/>
    </source>
</evidence>
<feature type="region of interest" description="Disordered" evidence="1">
    <location>
        <begin position="92"/>
        <end position="118"/>
    </location>
</feature>
<organism evidence="3 4">
    <name type="scientific">Methyloligella solikamskensis</name>
    <dbReference type="NCBI Taxonomy" id="1177756"/>
    <lineage>
        <taxon>Bacteria</taxon>
        <taxon>Pseudomonadati</taxon>
        <taxon>Pseudomonadota</taxon>
        <taxon>Alphaproteobacteria</taxon>
        <taxon>Hyphomicrobiales</taxon>
        <taxon>Hyphomicrobiaceae</taxon>
        <taxon>Methyloligella</taxon>
    </lineage>
</organism>